<dbReference type="EMBL" id="BGPR01074880">
    <property type="protein sequence ID" value="GBO46916.1"/>
    <property type="molecule type" value="Genomic_DNA"/>
</dbReference>
<feature type="signal peptide" evidence="1">
    <location>
        <begin position="1"/>
        <end position="23"/>
    </location>
</feature>
<reference evidence="2 3" key="1">
    <citation type="journal article" date="2019" name="Sci. Rep.">
        <title>Orb-weaving spider Araneus ventricosus genome elucidates the spidroin gene catalogue.</title>
        <authorList>
            <person name="Kono N."/>
            <person name="Nakamura H."/>
            <person name="Ohtoshi R."/>
            <person name="Moran D.A.P."/>
            <person name="Shinohara A."/>
            <person name="Yoshida Y."/>
            <person name="Fujiwara M."/>
            <person name="Mori M."/>
            <person name="Tomita M."/>
            <person name="Arakawa K."/>
        </authorList>
    </citation>
    <scope>NUCLEOTIDE SEQUENCE [LARGE SCALE GENOMIC DNA]</scope>
</reference>
<proteinExistence type="predicted"/>
<evidence type="ECO:0000313" key="2">
    <source>
        <dbReference type="EMBL" id="GBO46916.1"/>
    </source>
</evidence>
<evidence type="ECO:0000313" key="3">
    <source>
        <dbReference type="Proteomes" id="UP000499080"/>
    </source>
</evidence>
<name>A0A4Y2XCE6_ARAVE</name>
<comment type="caution">
    <text evidence="2">The sequence shown here is derived from an EMBL/GenBank/DDBJ whole genome shotgun (WGS) entry which is preliminary data.</text>
</comment>
<organism evidence="2 3">
    <name type="scientific">Araneus ventricosus</name>
    <name type="common">Orbweaver spider</name>
    <name type="synonym">Epeira ventricosa</name>
    <dbReference type="NCBI Taxonomy" id="182803"/>
    <lineage>
        <taxon>Eukaryota</taxon>
        <taxon>Metazoa</taxon>
        <taxon>Ecdysozoa</taxon>
        <taxon>Arthropoda</taxon>
        <taxon>Chelicerata</taxon>
        <taxon>Arachnida</taxon>
        <taxon>Araneae</taxon>
        <taxon>Araneomorphae</taxon>
        <taxon>Entelegynae</taxon>
        <taxon>Araneoidea</taxon>
        <taxon>Araneidae</taxon>
        <taxon>Araneus</taxon>
    </lineage>
</organism>
<dbReference type="AlphaFoldDB" id="A0A4Y2XCE6"/>
<accession>A0A4Y2XCE6</accession>
<evidence type="ECO:0000256" key="1">
    <source>
        <dbReference type="SAM" id="SignalP"/>
    </source>
</evidence>
<keyword evidence="1" id="KW-0732">Signal</keyword>
<feature type="non-terminal residue" evidence="2">
    <location>
        <position position="1"/>
    </location>
</feature>
<keyword evidence="3" id="KW-1185">Reference proteome</keyword>
<sequence>EDPFELTSVNPILFLVLTSFVSGEDPFKLTGVNPILSLALTSFVSVKTWFQDGLLAELRLRYYVSWVRSHFREMSVGFKCFLIVWCESLESRGVGRGLPRHLTTVVTDEDCPQTAYVTLKWDVNRTNQSSYDNQSLDWAEN</sequence>
<protein>
    <submittedName>
        <fullName evidence="2">Uncharacterized protein</fullName>
    </submittedName>
</protein>
<feature type="chain" id="PRO_5021426790" evidence="1">
    <location>
        <begin position="24"/>
        <end position="141"/>
    </location>
</feature>
<dbReference type="Proteomes" id="UP000499080">
    <property type="component" value="Unassembled WGS sequence"/>
</dbReference>
<gene>
    <name evidence="2" type="ORF">AVEN_161950_1</name>
</gene>